<feature type="domain" description="HD-GYP" evidence="1">
    <location>
        <begin position="167"/>
        <end position="375"/>
    </location>
</feature>
<dbReference type="InterPro" id="IPR052020">
    <property type="entry name" value="Cyclic_di-GMP/3'3'-cGAMP_PDE"/>
</dbReference>
<dbReference type="Gene3D" id="1.10.3210.10">
    <property type="entry name" value="Hypothetical protein af1432"/>
    <property type="match status" value="1"/>
</dbReference>
<reference evidence="2" key="1">
    <citation type="submission" date="2022-11" db="EMBL/GenBank/DDBJ databases">
        <title>Parathalassolutuus dongxingensis gen. nov., sp. nov., a novel member of family Oceanospirillaceae isolated from a coastal shrimp pond in Guangxi, China.</title>
        <authorList>
            <person name="Chen H."/>
        </authorList>
    </citation>
    <scope>NUCLEOTIDE SEQUENCE</scope>
    <source>
        <strain evidence="2">G-43</strain>
    </source>
</reference>
<dbReference type="CDD" id="cd00077">
    <property type="entry name" value="HDc"/>
    <property type="match status" value="1"/>
</dbReference>
<dbReference type="AlphaFoldDB" id="A0A9X3IT89"/>
<sequence>MSGAEFYQDPFHQLSQPQPFFSRLQHLYRVLREQFSGIERFSLALYDVDSDHLTTFAAFGEGVSPLNGYSTSLSSVPSLRGLADEGYLRVVNDMRSFRSDDVSAHTDALLAQGFRSAFSMPLRSEGRLLGMLFLNSRSLDYFTESMASYCSLWGHLVQQELVREQDTLLRLQALASWAMDAGGLHSSESDEHMQRMSAYVRLIARGVRQQHKLADTWIEYLTLFAPLHDIGKLAIPEVILHKQGQLSEDEFEQVKQHVLTGRALVDRAITQFALDNLEYIDMLRNMVQFHHEKLDGSGYLGLSGSAAIPLEARIVAVADITDALLNHRCYKDAWQLSEVMAELQRLAGSELDPDCVAVILNNPEEVLAICERWPSHRPESVRPQVRRKASAVQ</sequence>
<evidence type="ECO:0000313" key="2">
    <source>
        <dbReference type="EMBL" id="MCY0967237.1"/>
    </source>
</evidence>
<dbReference type="Gene3D" id="3.30.450.40">
    <property type="match status" value="1"/>
</dbReference>
<gene>
    <name evidence="2" type="ORF">OUO13_18825</name>
</gene>
<dbReference type="InterPro" id="IPR029016">
    <property type="entry name" value="GAF-like_dom_sf"/>
</dbReference>
<dbReference type="PANTHER" id="PTHR45228:SF1">
    <property type="entry name" value="CYCLIC DI-GMP PHOSPHODIESTERASE TM_0186"/>
    <property type="match status" value="1"/>
</dbReference>
<dbReference type="Pfam" id="PF13487">
    <property type="entry name" value="HD_5"/>
    <property type="match status" value="1"/>
</dbReference>
<dbReference type="InterPro" id="IPR037522">
    <property type="entry name" value="HD_GYP_dom"/>
</dbReference>
<name>A0A9X3IT89_9GAMM</name>
<evidence type="ECO:0000313" key="3">
    <source>
        <dbReference type="Proteomes" id="UP001150830"/>
    </source>
</evidence>
<dbReference type="PROSITE" id="PS51832">
    <property type="entry name" value="HD_GYP"/>
    <property type="match status" value="1"/>
</dbReference>
<keyword evidence="3" id="KW-1185">Reference proteome</keyword>
<dbReference type="SMART" id="SM00471">
    <property type="entry name" value="HDc"/>
    <property type="match status" value="1"/>
</dbReference>
<organism evidence="2 3">
    <name type="scientific">Parathalassolituus penaei</name>
    <dbReference type="NCBI Taxonomy" id="2997323"/>
    <lineage>
        <taxon>Bacteria</taxon>
        <taxon>Pseudomonadati</taxon>
        <taxon>Pseudomonadota</taxon>
        <taxon>Gammaproteobacteria</taxon>
        <taxon>Oceanospirillales</taxon>
        <taxon>Oceanospirillaceae</taxon>
        <taxon>Parathalassolituus</taxon>
    </lineage>
</organism>
<comment type="caution">
    <text evidence="2">The sequence shown here is derived from an EMBL/GenBank/DDBJ whole genome shotgun (WGS) entry which is preliminary data.</text>
</comment>
<evidence type="ECO:0000259" key="1">
    <source>
        <dbReference type="PROSITE" id="PS51832"/>
    </source>
</evidence>
<protein>
    <submittedName>
        <fullName evidence="2">HD domain-containing protein</fullName>
    </submittedName>
</protein>
<dbReference type="GO" id="GO:0008081">
    <property type="term" value="F:phosphoric diester hydrolase activity"/>
    <property type="evidence" value="ECO:0007669"/>
    <property type="project" value="UniProtKB-ARBA"/>
</dbReference>
<dbReference type="PANTHER" id="PTHR45228">
    <property type="entry name" value="CYCLIC DI-GMP PHOSPHODIESTERASE TM_0186-RELATED"/>
    <property type="match status" value="1"/>
</dbReference>
<dbReference type="SUPFAM" id="SSF55781">
    <property type="entry name" value="GAF domain-like"/>
    <property type="match status" value="1"/>
</dbReference>
<dbReference type="SUPFAM" id="SSF109604">
    <property type="entry name" value="HD-domain/PDEase-like"/>
    <property type="match status" value="1"/>
</dbReference>
<dbReference type="EMBL" id="JAPNOA010000059">
    <property type="protein sequence ID" value="MCY0967237.1"/>
    <property type="molecule type" value="Genomic_DNA"/>
</dbReference>
<proteinExistence type="predicted"/>
<dbReference type="InterPro" id="IPR003607">
    <property type="entry name" value="HD/PDEase_dom"/>
</dbReference>
<dbReference type="RefSeq" id="WP_283175439.1">
    <property type="nucleotide sequence ID" value="NZ_JAPNOA010000059.1"/>
</dbReference>
<accession>A0A9X3IT89</accession>
<dbReference type="Proteomes" id="UP001150830">
    <property type="component" value="Unassembled WGS sequence"/>
</dbReference>